<evidence type="ECO:0000256" key="2">
    <source>
        <dbReference type="HAMAP-Rule" id="MF_00048"/>
    </source>
</evidence>
<keyword evidence="4" id="KW-1185">Reference proteome</keyword>
<accession>A0A919RY13</accession>
<dbReference type="CDD" id="cd20736">
    <property type="entry name" value="PoNe_Nuclease"/>
    <property type="match status" value="1"/>
</dbReference>
<reference evidence="3" key="1">
    <citation type="submission" date="2021-03" db="EMBL/GenBank/DDBJ databases">
        <title>Taxonomic study of Clostridium polyendosporum from meadow-gley soil under rice.</title>
        <authorList>
            <person name="Kobayashi H."/>
            <person name="Tanizawa Y."/>
            <person name="Yagura M."/>
        </authorList>
    </citation>
    <scope>NUCLEOTIDE SEQUENCE</scope>
    <source>
        <strain evidence="3">JCM 30710</strain>
    </source>
</reference>
<dbReference type="Proteomes" id="UP000679179">
    <property type="component" value="Unassembled WGS sequence"/>
</dbReference>
<proteinExistence type="inferred from homology"/>
<evidence type="ECO:0000256" key="1">
    <source>
        <dbReference type="ARBA" id="ARBA00006738"/>
    </source>
</evidence>
<evidence type="ECO:0000313" key="4">
    <source>
        <dbReference type="Proteomes" id="UP000679179"/>
    </source>
</evidence>
<dbReference type="InterPro" id="IPR011335">
    <property type="entry name" value="Restrct_endonuc-II-like"/>
</dbReference>
<dbReference type="PANTHER" id="PTHR34039:SF1">
    <property type="entry name" value="UPF0102 PROTEIN YRAN"/>
    <property type="match status" value="1"/>
</dbReference>
<sequence length="121" mass="14286">MKKYNKLIGSFGENIAKNYLINAGYNKLICNYYCKFGEIDFIGWDGEVLCFIEIKSRYSLLFGSPSEAVTYYKTQRIKKIAQLYLYKYKINTSNVRFDVLEVNLNYKNNDILINLIRDAFR</sequence>
<comment type="similarity">
    <text evidence="1 2">Belongs to the UPF0102 family.</text>
</comment>
<gene>
    <name evidence="3" type="ORF">CPJCM30710_04870</name>
</gene>
<dbReference type="NCBIfam" id="NF009150">
    <property type="entry name" value="PRK12497.1-3"/>
    <property type="match status" value="1"/>
</dbReference>
<dbReference type="RefSeq" id="WP_212902575.1">
    <property type="nucleotide sequence ID" value="NZ_BOPZ01000003.1"/>
</dbReference>
<dbReference type="InterPro" id="IPR003509">
    <property type="entry name" value="UPF0102_YraN-like"/>
</dbReference>
<comment type="caution">
    <text evidence="3">The sequence shown here is derived from an EMBL/GenBank/DDBJ whole genome shotgun (WGS) entry which is preliminary data.</text>
</comment>
<evidence type="ECO:0000313" key="3">
    <source>
        <dbReference type="EMBL" id="GIM27821.1"/>
    </source>
</evidence>
<dbReference type="PANTHER" id="PTHR34039">
    <property type="entry name" value="UPF0102 PROTEIN YRAN"/>
    <property type="match status" value="1"/>
</dbReference>
<dbReference type="Pfam" id="PF02021">
    <property type="entry name" value="UPF0102"/>
    <property type="match status" value="1"/>
</dbReference>
<dbReference type="HAMAP" id="MF_00048">
    <property type="entry name" value="UPF0102"/>
    <property type="match status" value="1"/>
</dbReference>
<dbReference type="SUPFAM" id="SSF52980">
    <property type="entry name" value="Restriction endonuclease-like"/>
    <property type="match status" value="1"/>
</dbReference>
<name>A0A919RY13_9CLOT</name>
<dbReference type="AlphaFoldDB" id="A0A919RY13"/>
<dbReference type="GO" id="GO:0003676">
    <property type="term" value="F:nucleic acid binding"/>
    <property type="evidence" value="ECO:0007669"/>
    <property type="project" value="InterPro"/>
</dbReference>
<dbReference type="InterPro" id="IPR011856">
    <property type="entry name" value="tRNA_endonuc-like_dom_sf"/>
</dbReference>
<dbReference type="EMBL" id="BOPZ01000003">
    <property type="protein sequence ID" value="GIM27821.1"/>
    <property type="molecule type" value="Genomic_DNA"/>
</dbReference>
<dbReference type="Gene3D" id="3.40.1350.10">
    <property type="match status" value="1"/>
</dbReference>
<protein>
    <recommendedName>
        <fullName evidence="2">UPF0102 protein CPJCM30710_04870</fullName>
    </recommendedName>
</protein>
<organism evidence="3 4">
    <name type="scientific">Clostridium polyendosporum</name>
    <dbReference type="NCBI Taxonomy" id="69208"/>
    <lineage>
        <taxon>Bacteria</taxon>
        <taxon>Bacillati</taxon>
        <taxon>Bacillota</taxon>
        <taxon>Clostridia</taxon>
        <taxon>Eubacteriales</taxon>
        <taxon>Clostridiaceae</taxon>
        <taxon>Clostridium</taxon>
    </lineage>
</organism>